<dbReference type="Gene3D" id="3.40.30.10">
    <property type="entry name" value="Glutaredoxin"/>
    <property type="match status" value="1"/>
</dbReference>
<reference evidence="8" key="1">
    <citation type="submission" date="2024-06" db="EMBL/GenBank/DDBJ databases">
        <authorList>
            <person name="Ryan C."/>
        </authorList>
    </citation>
    <scope>NUCLEOTIDE SEQUENCE [LARGE SCALE GENOMIC DNA]</scope>
</reference>
<dbReference type="InterPro" id="IPR045074">
    <property type="entry name" value="GST_C_Tau"/>
</dbReference>
<dbReference type="SFLD" id="SFLDS00019">
    <property type="entry name" value="Glutathione_Transferase_(cytos"/>
    <property type="match status" value="1"/>
</dbReference>
<gene>
    <name evidence="7" type="ORF">URODEC1_LOCUS17398</name>
</gene>
<dbReference type="InterPro" id="IPR004045">
    <property type="entry name" value="Glutathione_S-Trfase_N"/>
</dbReference>
<feature type="domain" description="GST N-terminal" evidence="5">
    <location>
        <begin position="1"/>
        <end position="72"/>
    </location>
</feature>
<dbReference type="PANTHER" id="PTHR11260">
    <property type="entry name" value="GLUTATHIONE S-TRANSFERASE, GST, SUPERFAMILY, GST DOMAIN CONTAINING"/>
    <property type="match status" value="1"/>
</dbReference>
<evidence type="ECO:0000256" key="2">
    <source>
        <dbReference type="ARBA" id="ARBA00025743"/>
    </source>
</evidence>
<evidence type="ECO:0000259" key="5">
    <source>
        <dbReference type="PROSITE" id="PS50404"/>
    </source>
</evidence>
<dbReference type="SFLD" id="SFLDG01152">
    <property type="entry name" value="Main.3:_Omega-_and_Tau-like"/>
    <property type="match status" value="1"/>
</dbReference>
<dbReference type="FunFam" id="3.40.30.10:FF:000044">
    <property type="entry name" value="Glutathione S-transferase GSTU6"/>
    <property type="match status" value="1"/>
</dbReference>
<dbReference type="CDD" id="cd03058">
    <property type="entry name" value="GST_N_Tau"/>
    <property type="match status" value="1"/>
</dbReference>
<dbReference type="InterPro" id="IPR036249">
    <property type="entry name" value="Thioredoxin-like_sf"/>
</dbReference>
<comment type="function">
    <text evidence="4">Is involved in the conjugation of reduced glutathione to a wide number of exogenous and endogenous hydrophobic electrophiles.</text>
</comment>
<protein>
    <recommendedName>
        <fullName evidence="4">Glutathione S-transferase</fullName>
        <ecNumber evidence="4">2.5.1.18</ecNumber>
    </recommendedName>
</protein>
<evidence type="ECO:0000313" key="7">
    <source>
        <dbReference type="EMBL" id="CAL4915245.1"/>
    </source>
</evidence>
<evidence type="ECO:0000259" key="6">
    <source>
        <dbReference type="PROSITE" id="PS50405"/>
    </source>
</evidence>
<feature type="domain" description="GST C-terminal" evidence="6">
    <location>
        <begin position="79"/>
        <end position="212"/>
    </location>
</feature>
<dbReference type="EMBL" id="OZ075123">
    <property type="protein sequence ID" value="CAL4915245.1"/>
    <property type="molecule type" value="Genomic_DNA"/>
</dbReference>
<keyword evidence="4" id="KW-0963">Cytoplasm</keyword>
<accession>A0ABC8WUF7</accession>
<proteinExistence type="inferred from homology"/>
<dbReference type="PANTHER" id="PTHR11260:SF570">
    <property type="entry name" value="GLUTATHIONE S-TRANSFERASE"/>
    <property type="match status" value="1"/>
</dbReference>
<organism evidence="7 8">
    <name type="scientific">Urochloa decumbens</name>
    <dbReference type="NCBI Taxonomy" id="240449"/>
    <lineage>
        <taxon>Eukaryota</taxon>
        <taxon>Viridiplantae</taxon>
        <taxon>Streptophyta</taxon>
        <taxon>Embryophyta</taxon>
        <taxon>Tracheophyta</taxon>
        <taxon>Spermatophyta</taxon>
        <taxon>Magnoliopsida</taxon>
        <taxon>Liliopsida</taxon>
        <taxon>Poales</taxon>
        <taxon>Poaceae</taxon>
        <taxon>PACMAD clade</taxon>
        <taxon>Panicoideae</taxon>
        <taxon>Panicodae</taxon>
        <taxon>Paniceae</taxon>
        <taxon>Melinidinae</taxon>
        <taxon>Urochloa</taxon>
    </lineage>
</organism>
<dbReference type="Proteomes" id="UP001497457">
    <property type="component" value="Chromosome 13rd"/>
</dbReference>
<dbReference type="PROSITE" id="PS50404">
    <property type="entry name" value="GST_NTER"/>
    <property type="match status" value="1"/>
</dbReference>
<dbReference type="InterPro" id="IPR036282">
    <property type="entry name" value="Glutathione-S-Trfase_C_sf"/>
</dbReference>
<dbReference type="AlphaFoldDB" id="A0ABC8WUF7"/>
<dbReference type="Pfam" id="PF02798">
    <property type="entry name" value="GST_N"/>
    <property type="match status" value="1"/>
</dbReference>
<dbReference type="FunFam" id="1.20.1050.10:FF:000023">
    <property type="entry name" value="Probable glutathione S-transferase GSTU6"/>
    <property type="match status" value="1"/>
</dbReference>
<evidence type="ECO:0000256" key="4">
    <source>
        <dbReference type="RuleBase" id="RU369102"/>
    </source>
</evidence>
<evidence type="ECO:0000256" key="3">
    <source>
        <dbReference type="ARBA" id="ARBA00047960"/>
    </source>
</evidence>
<comment type="subcellular location">
    <subcellularLocation>
        <location evidence="4">Cytoplasm</location>
        <location evidence="4">Cytosol</location>
    </subcellularLocation>
</comment>
<keyword evidence="1 4" id="KW-0808">Transferase</keyword>
<sequence>MHRQAVVRARLALNLKGLTYEYVEEDVKNKSPLLLASNPVHKKVPVLIHDGKPVSESQVIVHYVDEVFADAGPSLLPADPYERATARFWAAYVDDKIGAAWRTMLFASDMNEKVGGATQAIAALETLEGAFKDCSKGKHYFEGDSAGYMDVVLGGFLGWFNVFEKMIGVKVLDATRTPLLAAWGERFSAGEAAEGILLQDVDKVLAFLKAFFA</sequence>
<dbReference type="EC" id="2.5.1.18" evidence="4"/>
<comment type="similarity">
    <text evidence="2">Belongs to the GST superfamily. Tau family.</text>
</comment>
<dbReference type="GO" id="GO:0005829">
    <property type="term" value="C:cytosol"/>
    <property type="evidence" value="ECO:0007669"/>
    <property type="project" value="UniProtKB-SubCell"/>
</dbReference>
<dbReference type="CDD" id="cd03185">
    <property type="entry name" value="GST_C_Tau"/>
    <property type="match status" value="1"/>
</dbReference>
<evidence type="ECO:0000256" key="1">
    <source>
        <dbReference type="ARBA" id="ARBA00022679"/>
    </source>
</evidence>
<comment type="catalytic activity">
    <reaction evidence="3 4">
        <text>RX + glutathione = an S-substituted glutathione + a halide anion + H(+)</text>
        <dbReference type="Rhea" id="RHEA:16437"/>
        <dbReference type="ChEBI" id="CHEBI:15378"/>
        <dbReference type="ChEBI" id="CHEBI:16042"/>
        <dbReference type="ChEBI" id="CHEBI:17792"/>
        <dbReference type="ChEBI" id="CHEBI:57925"/>
        <dbReference type="ChEBI" id="CHEBI:90779"/>
        <dbReference type="EC" id="2.5.1.18"/>
    </reaction>
</comment>
<dbReference type="SFLD" id="SFLDG00358">
    <property type="entry name" value="Main_(cytGST)"/>
    <property type="match status" value="1"/>
</dbReference>
<dbReference type="GO" id="GO:0004364">
    <property type="term" value="F:glutathione transferase activity"/>
    <property type="evidence" value="ECO:0007669"/>
    <property type="project" value="UniProtKB-UniRule"/>
</dbReference>
<dbReference type="PROSITE" id="PS50405">
    <property type="entry name" value="GST_CTER"/>
    <property type="match status" value="1"/>
</dbReference>
<name>A0ABC8WUF7_9POAL</name>
<dbReference type="InterPro" id="IPR010987">
    <property type="entry name" value="Glutathione-S-Trfase_C-like"/>
</dbReference>
<keyword evidence="8" id="KW-1185">Reference proteome</keyword>
<reference evidence="7 8" key="2">
    <citation type="submission" date="2024-10" db="EMBL/GenBank/DDBJ databases">
        <authorList>
            <person name="Ryan C."/>
        </authorList>
    </citation>
    <scope>NUCLEOTIDE SEQUENCE [LARGE SCALE GENOMIC DNA]</scope>
</reference>
<dbReference type="InterPro" id="IPR040079">
    <property type="entry name" value="Glutathione_S-Trfase"/>
</dbReference>
<evidence type="ECO:0000313" key="8">
    <source>
        <dbReference type="Proteomes" id="UP001497457"/>
    </source>
</evidence>
<dbReference type="Gene3D" id="1.20.1050.10">
    <property type="match status" value="1"/>
</dbReference>
<dbReference type="SUPFAM" id="SSF47616">
    <property type="entry name" value="GST C-terminal domain-like"/>
    <property type="match status" value="1"/>
</dbReference>
<dbReference type="InterPro" id="IPR045073">
    <property type="entry name" value="Omega/Tau-like"/>
</dbReference>
<dbReference type="SUPFAM" id="SSF52833">
    <property type="entry name" value="Thioredoxin-like"/>
    <property type="match status" value="1"/>
</dbReference>